<accession>A0A6U6DGP2</accession>
<feature type="chain" id="PRO_5036192389" evidence="1">
    <location>
        <begin position="22"/>
        <end position="219"/>
    </location>
</feature>
<feature type="signal peptide" evidence="1">
    <location>
        <begin position="1"/>
        <end position="21"/>
    </location>
</feature>
<evidence type="ECO:0000256" key="1">
    <source>
        <dbReference type="SAM" id="SignalP"/>
    </source>
</evidence>
<proteinExistence type="predicted"/>
<gene>
    <name evidence="2" type="ORF">OAUR00152_LOCUS7770</name>
    <name evidence="3" type="ORF">OAUR00152_LOCUS7780</name>
</gene>
<dbReference type="EMBL" id="HBKQ01011526">
    <property type="protein sequence ID" value="CAE2219472.1"/>
    <property type="molecule type" value="Transcribed_RNA"/>
</dbReference>
<dbReference type="AlphaFoldDB" id="A0A6U6DGP2"/>
<reference evidence="3" key="1">
    <citation type="submission" date="2021-01" db="EMBL/GenBank/DDBJ databases">
        <authorList>
            <person name="Corre E."/>
            <person name="Pelletier E."/>
            <person name="Niang G."/>
            <person name="Scheremetjew M."/>
            <person name="Finn R."/>
            <person name="Kale V."/>
            <person name="Holt S."/>
            <person name="Cochrane G."/>
            <person name="Meng A."/>
            <person name="Brown T."/>
            <person name="Cohen L."/>
        </authorList>
    </citation>
    <scope>NUCLEOTIDE SEQUENCE</scope>
    <source>
        <strain evidence="3">Isolate 1302-5</strain>
    </source>
</reference>
<sequence length="219" mass="24847">MAALLGIFLALLFYVTNGSLACNSIVTPYRLGSFACPPPAGKKAPGIIDQNRSAAFSNWWNYRGGARLFRWCVFLYNTRGSLESILDDSWEAVRNPERVFKQRIHHEQERTVVQRRTRRAEAIRRVVGAGYTPRLVWLFGLMLRGIIRCTALPKIFEPPLGFGSGAVLAARFAHREWLPCIMLGWYGGGFYWNNIFGVAGPPRDDRFYGVPINVRKIHT</sequence>
<evidence type="ECO:0000313" key="2">
    <source>
        <dbReference type="EMBL" id="CAE2219472.1"/>
    </source>
</evidence>
<evidence type="ECO:0000313" key="3">
    <source>
        <dbReference type="EMBL" id="CAE2219497.1"/>
    </source>
</evidence>
<keyword evidence="1" id="KW-0732">Signal</keyword>
<name>A0A6U6DGP2_9STRA</name>
<protein>
    <submittedName>
        <fullName evidence="3">Uncharacterized protein</fullName>
    </submittedName>
</protein>
<dbReference type="EMBL" id="HBKQ01011537">
    <property type="protein sequence ID" value="CAE2219497.1"/>
    <property type="molecule type" value="Transcribed_RNA"/>
</dbReference>
<organism evidence="3">
    <name type="scientific">Odontella aurita</name>
    <dbReference type="NCBI Taxonomy" id="265563"/>
    <lineage>
        <taxon>Eukaryota</taxon>
        <taxon>Sar</taxon>
        <taxon>Stramenopiles</taxon>
        <taxon>Ochrophyta</taxon>
        <taxon>Bacillariophyta</taxon>
        <taxon>Mediophyceae</taxon>
        <taxon>Biddulphiophycidae</taxon>
        <taxon>Eupodiscales</taxon>
        <taxon>Odontellaceae</taxon>
        <taxon>Odontella</taxon>
    </lineage>
</organism>